<dbReference type="InterPro" id="IPR037914">
    <property type="entry name" value="SpoVT-AbrB_sf"/>
</dbReference>
<keyword evidence="1 3" id="KW-0238">DNA-binding</keyword>
<dbReference type="RefSeq" id="WP_063634933.1">
    <property type="nucleotide sequence ID" value="NZ_CP015285.1"/>
</dbReference>
<evidence type="ECO:0000256" key="1">
    <source>
        <dbReference type="PROSITE-ProRule" id="PRU01076"/>
    </source>
</evidence>
<dbReference type="InterPro" id="IPR039052">
    <property type="entry name" value="Antitox_PemI-like"/>
</dbReference>
<accession>A0A160JFZ6</accession>
<dbReference type="SMART" id="SM00966">
    <property type="entry name" value="SpoVT_AbrB"/>
    <property type="match status" value="1"/>
</dbReference>
<protein>
    <submittedName>
        <fullName evidence="3">AbrB/MazE/SpoVT family DNA-binding domain-containing protein</fullName>
    </submittedName>
</protein>
<dbReference type="GO" id="GO:0003677">
    <property type="term" value="F:DNA binding"/>
    <property type="evidence" value="ECO:0007669"/>
    <property type="project" value="UniProtKB-UniRule"/>
</dbReference>
<dbReference type="GO" id="GO:0097351">
    <property type="term" value="F:toxin sequestering activity"/>
    <property type="evidence" value="ECO:0007669"/>
    <property type="project" value="InterPro"/>
</dbReference>
<dbReference type="Gene3D" id="2.10.260.10">
    <property type="match status" value="1"/>
</dbReference>
<dbReference type="EMBL" id="CP015285">
    <property type="protein sequence ID" value="ANC91849.1"/>
    <property type="molecule type" value="Genomic_DNA"/>
</dbReference>
<dbReference type="PANTHER" id="PTHR40516">
    <property type="entry name" value="ANTITOXIN CHPS-RELATED"/>
    <property type="match status" value="1"/>
</dbReference>
<proteinExistence type="predicted"/>
<dbReference type="PROSITE" id="PS51740">
    <property type="entry name" value="SPOVT_ABRB"/>
    <property type="match status" value="1"/>
</dbReference>
<dbReference type="STRING" id="1226968.A6A40_07970"/>
<dbReference type="AlphaFoldDB" id="A0A160JFZ6"/>
<evidence type="ECO:0000259" key="2">
    <source>
        <dbReference type="PROSITE" id="PS51740"/>
    </source>
</evidence>
<evidence type="ECO:0000313" key="3">
    <source>
        <dbReference type="EMBL" id="ANC91849.1"/>
    </source>
</evidence>
<dbReference type="Pfam" id="PF04014">
    <property type="entry name" value="MazE_antitoxin"/>
    <property type="match status" value="1"/>
</dbReference>
<dbReference type="Proteomes" id="UP000077405">
    <property type="component" value="Chromosome"/>
</dbReference>
<dbReference type="InterPro" id="IPR007159">
    <property type="entry name" value="SpoVT-AbrB_dom"/>
</dbReference>
<evidence type="ECO:0000313" key="4">
    <source>
        <dbReference type="Proteomes" id="UP000077405"/>
    </source>
</evidence>
<organism evidence="3 4">
    <name type="scientific">Azospirillum humicireducens</name>
    <dbReference type="NCBI Taxonomy" id="1226968"/>
    <lineage>
        <taxon>Bacteria</taxon>
        <taxon>Pseudomonadati</taxon>
        <taxon>Pseudomonadota</taxon>
        <taxon>Alphaproteobacteria</taxon>
        <taxon>Rhodospirillales</taxon>
        <taxon>Azospirillaceae</taxon>
        <taxon>Azospirillum</taxon>
    </lineage>
</organism>
<feature type="domain" description="SpoVT-AbrB" evidence="2">
    <location>
        <begin position="3"/>
        <end position="48"/>
    </location>
</feature>
<name>A0A160JFZ6_9PROT</name>
<reference evidence="3 4" key="1">
    <citation type="journal article" date="2013" name="Int. J. Syst. Evol. Microbiol.">
        <title>Azospirillum humicireducens sp. nov., a nitrogen-fixing bacterium isolated from a microbial fuel cell.</title>
        <authorList>
            <person name="Zhou S."/>
            <person name="Han L."/>
            <person name="Wang Y."/>
            <person name="Yang G."/>
            <person name="Zhuang L."/>
            <person name="Hu P."/>
        </authorList>
    </citation>
    <scope>NUCLEOTIDE SEQUENCE [LARGE SCALE GENOMIC DNA]</scope>
    <source>
        <strain evidence="3 4">SgZ-5</strain>
    </source>
</reference>
<dbReference type="SUPFAM" id="SSF89447">
    <property type="entry name" value="AbrB/MazE/MraZ-like"/>
    <property type="match status" value="1"/>
</dbReference>
<gene>
    <name evidence="3" type="ORF">A6A40_07970</name>
</gene>
<dbReference type="PANTHER" id="PTHR40516:SF1">
    <property type="entry name" value="ANTITOXIN CHPS-RELATED"/>
    <property type="match status" value="1"/>
</dbReference>
<dbReference type="OrthoDB" id="9795766at2"/>
<dbReference type="KEGG" id="ahu:A6A40_07970"/>
<sequence length="79" mass="8762">MRTEVARWGNSLALRLPRPIADQTGFAEGTPVEIEVEDGRIVIRPAMPRYALDDLLAGITADNLPDESFDDEPRGQELL</sequence>
<keyword evidence="4" id="KW-1185">Reference proteome</keyword>